<comment type="caution">
    <text evidence="3">The sequence shown here is derived from an EMBL/GenBank/DDBJ whole genome shotgun (WGS) entry which is preliminary data.</text>
</comment>
<gene>
    <name evidence="3" type="ORF">AB675_11846</name>
</gene>
<accession>A0A0N0NJD5</accession>
<dbReference type="InterPro" id="IPR029058">
    <property type="entry name" value="AB_hydrolase_fold"/>
</dbReference>
<evidence type="ECO:0000256" key="1">
    <source>
        <dbReference type="ARBA" id="ARBA00022801"/>
    </source>
</evidence>
<dbReference type="OrthoDB" id="433474at2759"/>
<organism evidence="3 4">
    <name type="scientific">Cyphellophora attinorum</name>
    <dbReference type="NCBI Taxonomy" id="1664694"/>
    <lineage>
        <taxon>Eukaryota</taxon>
        <taxon>Fungi</taxon>
        <taxon>Dikarya</taxon>
        <taxon>Ascomycota</taxon>
        <taxon>Pezizomycotina</taxon>
        <taxon>Eurotiomycetes</taxon>
        <taxon>Chaetothyriomycetidae</taxon>
        <taxon>Chaetothyriales</taxon>
        <taxon>Cyphellophoraceae</taxon>
        <taxon>Cyphellophora</taxon>
    </lineage>
</organism>
<dbReference type="AlphaFoldDB" id="A0A0N0NJD5"/>
<feature type="domain" description="Alpha/beta hydrolase fold-3" evidence="2">
    <location>
        <begin position="102"/>
        <end position="220"/>
    </location>
</feature>
<evidence type="ECO:0000313" key="3">
    <source>
        <dbReference type="EMBL" id="KPI36788.1"/>
    </source>
</evidence>
<dbReference type="InterPro" id="IPR050300">
    <property type="entry name" value="GDXG_lipolytic_enzyme"/>
</dbReference>
<evidence type="ECO:0000259" key="2">
    <source>
        <dbReference type="Pfam" id="PF07859"/>
    </source>
</evidence>
<evidence type="ECO:0000313" key="4">
    <source>
        <dbReference type="Proteomes" id="UP000038010"/>
    </source>
</evidence>
<protein>
    <submittedName>
        <fullName evidence="3">Carboxylesterase NlhH</fullName>
    </submittedName>
</protein>
<dbReference type="PANTHER" id="PTHR48081:SF8">
    <property type="entry name" value="ALPHA_BETA HYDROLASE FOLD-3 DOMAIN-CONTAINING PROTEIN-RELATED"/>
    <property type="match status" value="1"/>
</dbReference>
<dbReference type="Proteomes" id="UP000038010">
    <property type="component" value="Unassembled WGS sequence"/>
</dbReference>
<dbReference type="Pfam" id="PF07859">
    <property type="entry name" value="Abhydrolase_3"/>
    <property type="match status" value="1"/>
</dbReference>
<reference evidence="3 4" key="1">
    <citation type="submission" date="2015-06" db="EMBL/GenBank/DDBJ databases">
        <title>Draft genome of the ant-associated black yeast Phialophora attae CBS 131958.</title>
        <authorList>
            <person name="Moreno L.F."/>
            <person name="Stielow B.J."/>
            <person name="de Hoog S."/>
            <person name="Vicente V.A."/>
            <person name="Weiss V.A."/>
            <person name="de Vries M."/>
            <person name="Cruz L.M."/>
            <person name="Souza E.M."/>
        </authorList>
    </citation>
    <scope>NUCLEOTIDE SEQUENCE [LARGE SCALE GENOMIC DNA]</scope>
    <source>
        <strain evidence="3 4">CBS 131958</strain>
    </source>
</reference>
<dbReference type="SUPFAM" id="SSF53474">
    <property type="entry name" value="alpha/beta-Hydrolases"/>
    <property type="match status" value="1"/>
</dbReference>
<sequence>MSSPPFRVPLSIDKDYEGILTDILRKRQTRPRSDILDTKERALDIYQCFADLPAPPQVTYDDIVRSLHEVKSFDGQSISVHRFELAATGREQSTETHRAPAVLQIHGGGMFMGSVEQYVPTVSALVQQSGVQFFSVDYRLAPDYPHPAPTEDCYAALEWLLNSANKLGIDPHRVAIQGDSAGGGIAAVVAQMARDRKLTPKLAKQILIYPMLDDRTLSGDVDLGRSACWTSTITQSGGLHY</sequence>
<dbReference type="EMBL" id="LFJN01000028">
    <property type="protein sequence ID" value="KPI36788.1"/>
    <property type="molecule type" value="Genomic_DNA"/>
</dbReference>
<dbReference type="PANTHER" id="PTHR48081">
    <property type="entry name" value="AB HYDROLASE SUPERFAMILY PROTEIN C4A8.06C"/>
    <property type="match status" value="1"/>
</dbReference>
<dbReference type="GeneID" id="28732608"/>
<proteinExistence type="predicted"/>
<dbReference type="VEuPathDB" id="FungiDB:AB675_11846"/>
<name>A0A0N0NJD5_9EURO</name>
<keyword evidence="1" id="KW-0378">Hydrolase</keyword>
<keyword evidence="4" id="KW-1185">Reference proteome</keyword>
<dbReference type="RefSeq" id="XP_017996751.1">
    <property type="nucleotide sequence ID" value="XM_018140727.1"/>
</dbReference>
<dbReference type="InterPro" id="IPR013094">
    <property type="entry name" value="AB_hydrolase_3"/>
</dbReference>
<dbReference type="STRING" id="1664694.A0A0N0NJD5"/>
<dbReference type="Gene3D" id="3.40.50.1820">
    <property type="entry name" value="alpha/beta hydrolase"/>
    <property type="match status" value="1"/>
</dbReference>
<dbReference type="GO" id="GO:0016787">
    <property type="term" value="F:hydrolase activity"/>
    <property type="evidence" value="ECO:0007669"/>
    <property type="project" value="UniProtKB-KW"/>
</dbReference>